<keyword evidence="1" id="KW-1133">Transmembrane helix</keyword>
<evidence type="ECO:0000313" key="2">
    <source>
        <dbReference type="EMBL" id="MDW0115199.1"/>
    </source>
</evidence>
<dbReference type="EMBL" id="JAUBDI010000033">
    <property type="protein sequence ID" value="MDW0115199.1"/>
    <property type="molecule type" value="Genomic_DNA"/>
</dbReference>
<protein>
    <submittedName>
        <fullName evidence="2">Holin-like toxin</fullName>
    </submittedName>
</protein>
<accession>A0ABU4GDY8</accession>
<feature type="transmembrane region" description="Helical" evidence="1">
    <location>
        <begin position="12"/>
        <end position="31"/>
    </location>
</feature>
<name>A0ABU4GDY8_9BACL</name>
<evidence type="ECO:0000256" key="1">
    <source>
        <dbReference type="SAM" id="Phobius"/>
    </source>
</evidence>
<keyword evidence="1" id="KW-0472">Membrane</keyword>
<keyword evidence="3" id="KW-1185">Reference proteome</keyword>
<gene>
    <name evidence="2" type="ORF">QT711_18760</name>
</gene>
<proteinExistence type="predicted"/>
<comment type="caution">
    <text evidence="2">The sequence shown here is derived from an EMBL/GenBank/DDBJ whole genome shotgun (WGS) entry which is preliminary data.</text>
</comment>
<evidence type="ECO:0000313" key="3">
    <source>
        <dbReference type="Proteomes" id="UP001282284"/>
    </source>
</evidence>
<sequence>MVTYEAMDMLLQFGMFLAMMATAIVAIVALYTNRKK</sequence>
<organism evidence="2 3">
    <name type="scientific">Sporosarcina saromensis</name>
    <dbReference type="NCBI Taxonomy" id="359365"/>
    <lineage>
        <taxon>Bacteria</taxon>
        <taxon>Bacillati</taxon>
        <taxon>Bacillota</taxon>
        <taxon>Bacilli</taxon>
        <taxon>Bacillales</taxon>
        <taxon>Caryophanaceae</taxon>
        <taxon>Sporosarcina</taxon>
    </lineage>
</organism>
<reference evidence="2 3" key="1">
    <citation type="submission" date="2023-06" db="EMBL/GenBank/DDBJ databases">
        <title>Sporosarcina sp. nov., isolated from Korean traditional fermented seafood 'Jeotgal'.</title>
        <authorList>
            <person name="Yang A.I."/>
            <person name="Shin N.-R."/>
        </authorList>
    </citation>
    <scope>NUCLEOTIDE SEQUENCE [LARGE SCALE GENOMIC DNA]</scope>
    <source>
        <strain evidence="2 3">KCTC13119</strain>
    </source>
</reference>
<dbReference type="RefSeq" id="WP_317946799.1">
    <property type="nucleotide sequence ID" value="NZ_JAUBDI010000033.1"/>
</dbReference>
<dbReference type="Proteomes" id="UP001282284">
    <property type="component" value="Unassembled WGS sequence"/>
</dbReference>
<keyword evidence="1" id="KW-0812">Transmembrane</keyword>